<proteinExistence type="predicted"/>
<dbReference type="PANTHER" id="PTHR45436">
    <property type="entry name" value="SENSOR HISTIDINE KINASE YKOH"/>
    <property type="match status" value="1"/>
</dbReference>
<evidence type="ECO:0000256" key="1">
    <source>
        <dbReference type="ARBA" id="ARBA00000085"/>
    </source>
</evidence>
<dbReference type="InterPro" id="IPR036097">
    <property type="entry name" value="HisK_dim/P_sf"/>
</dbReference>
<dbReference type="Pfam" id="PF08521">
    <property type="entry name" value="2CSK_N"/>
    <property type="match status" value="1"/>
</dbReference>
<protein>
    <recommendedName>
        <fullName evidence="3">histidine kinase</fullName>
        <ecNumber evidence="3">2.7.13.3</ecNumber>
    </recommendedName>
</protein>
<comment type="catalytic activity">
    <reaction evidence="1">
        <text>ATP + protein L-histidine = ADP + protein N-phospho-L-histidine.</text>
        <dbReference type="EC" id="2.7.13.3"/>
    </reaction>
</comment>
<dbReference type="AlphaFoldDB" id="A0A2T5G2Y6"/>
<evidence type="ECO:0000256" key="5">
    <source>
        <dbReference type="ARBA" id="ARBA00022679"/>
    </source>
</evidence>
<evidence type="ECO:0000256" key="3">
    <source>
        <dbReference type="ARBA" id="ARBA00012438"/>
    </source>
</evidence>
<dbReference type="EC" id="2.7.13.3" evidence="3"/>
<dbReference type="OrthoDB" id="9809567at2"/>
<dbReference type="PROSITE" id="PS50109">
    <property type="entry name" value="HIS_KIN"/>
    <property type="match status" value="1"/>
</dbReference>
<keyword evidence="6 10" id="KW-0812">Transmembrane</keyword>
<keyword evidence="4" id="KW-0597">Phosphoprotein</keyword>
<dbReference type="CDD" id="cd00082">
    <property type="entry name" value="HisKA"/>
    <property type="match status" value="1"/>
</dbReference>
<dbReference type="EMBL" id="NWBU01000004">
    <property type="protein sequence ID" value="PTQ13504.1"/>
    <property type="molecule type" value="Genomic_DNA"/>
</dbReference>
<dbReference type="SUPFAM" id="SSF47384">
    <property type="entry name" value="Homodimeric domain of signal transducing histidine kinase"/>
    <property type="match status" value="1"/>
</dbReference>
<evidence type="ECO:0000256" key="2">
    <source>
        <dbReference type="ARBA" id="ARBA00004370"/>
    </source>
</evidence>
<name>A0A2T5G2Y6_9SPHN</name>
<dbReference type="Gene3D" id="3.30.565.10">
    <property type="entry name" value="Histidine kinase-like ATPase, C-terminal domain"/>
    <property type="match status" value="1"/>
</dbReference>
<keyword evidence="7 12" id="KW-0418">Kinase</keyword>
<dbReference type="InterPro" id="IPR004358">
    <property type="entry name" value="Sig_transdc_His_kin-like_C"/>
</dbReference>
<sequence length="438" mass="48014">MIGIAALWIFILLVGGGLALDRVLNSAITRNFDAQLEYVMTAMIASSEIGPDGEVFFNRPLGDQRFLEPSSGLYYQVSGKGHEPFRSRSLWDRALATGPSGPDSNVHVYDSREFPGETLRVLERDVRLPGSPTLWRFQVAQVRSGLDDQIGVLRHTLVRSFVILGLGLFVIAALQATFGLWPLRRVRREIALVRTGALSRVDARLPVEVAPMVEELNALLAHNEKQAEEARRHAGNLAHALKTPLTVIMNEATARSPDLAETVIREATTMRRQVDHHLARARAVGRRGSAQSYAEVWPSLKAVERAVSRLYRHVTVDIAGDKDAAVHVERQDLDELLGNLVENAAKYGGGRVFVTVRREAGFVEFLIEDDGPGIPPEMSQKIFERGARLDTGKPGTGLGLAIVRDVVEIYGGTISLEESEDLGGMCARLRLPAASSPP</sequence>
<dbReference type="GO" id="GO:0005886">
    <property type="term" value="C:plasma membrane"/>
    <property type="evidence" value="ECO:0007669"/>
    <property type="project" value="TreeGrafter"/>
</dbReference>
<dbReference type="InterPro" id="IPR003661">
    <property type="entry name" value="HisK_dim/P_dom"/>
</dbReference>
<dbReference type="SUPFAM" id="SSF55874">
    <property type="entry name" value="ATPase domain of HSP90 chaperone/DNA topoisomerase II/histidine kinase"/>
    <property type="match status" value="1"/>
</dbReference>
<dbReference type="Gene3D" id="1.10.287.130">
    <property type="match status" value="1"/>
</dbReference>
<organism evidence="12 13">
    <name type="scientific">Sphingomonas oleivorans</name>
    <dbReference type="NCBI Taxonomy" id="1735121"/>
    <lineage>
        <taxon>Bacteria</taxon>
        <taxon>Pseudomonadati</taxon>
        <taxon>Pseudomonadota</taxon>
        <taxon>Alphaproteobacteria</taxon>
        <taxon>Sphingomonadales</taxon>
        <taxon>Sphingomonadaceae</taxon>
        <taxon>Sphingomonas</taxon>
    </lineage>
</organism>
<feature type="domain" description="Histidine kinase" evidence="11">
    <location>
        <begin position="236"/>
        <end position="435"/>
    </location>
</feature>
<evidence type="ECO:0000259" key="11">
    <source>
        <dbReference type="PROSITE" id="PS50109"/>
    </source>
</evidence>
<dbReference type="InterPro" id="IPR005467">
    <property type="entry name" value="His_kinase_dom"/>
</dbReference>
<evidence type="ECO:0000256" key="9">
    <source>
        <dbReference type="ARBA" id="ARBA00023136"/>
    </source>
</evidence>
<evidence type="ECO:0000313" key="13">
    <source>
        <dbReference type="Proteomes" id="UP000244162"/>
    </source>
</evidence>
<evidence type="ECO:0000256" key="10">
    <source>
        <dbReference type="SAM" id="Phobius"/>
    </source>
</evidence>
<dbReference type="SMART" id="SM00387">
    <property type="entry name" value="HATPase_c"/>
    <property type="match status" value="1"/>
</dbReference>
<dbReference type="InterPro" id="IPR050428">
    <property type="entry name" value="TCS_sensor_his_kinase"/>
</dbReference>
<dbReference type="PANTHER" id="PTHR45436:SF5">
    <property type="entry name" value="SENSOR HISTIDINE KINASE TRCS"/>
    <property type="match status" value="1"/>
</dbReference>
<dbReference type="InterPro" id="IPR036890">
    <property type="entry name" value="HATPase_C_sf"/>
</dbReference>
<accession>A0A2T5G2Y6</accession>
<dbReference type="GO" id="GO:0000155">
    <property type="term" value="F:phosphorelay sensor kinase activity"/>
    <property type="evidence" value="ECO:0007669"/>
    <property type="project" value="InterPro"/>
</dbReference>
<evidence type="ECO:0000256" key="6">
    <source>
        <dbReference type="ARBA" id="ARBA00022692"/>
    </source>
</evidence>
<evidence type="ECO:0000256" key="7">
    <source>
        <dbReference type="ARBA" id="ARBA00022777"/>
    </source>
</evidence>
<reference evidence="12 13" key="1">
    <citation type="submission" date="2017-09" db="EMBL/GenBank/DDBJ databases">
        <title>Sphingomonas panjinensis sp.nov., isolated from oil-contaminated soil.</title>
        <authorList>
            <person name="Wang L."/>
            <person name="Chen L."/>
        </authorList>
    </citation>
    <scope>NUCLEOTIDE SEQUENCE [LARGE SCALE GENOMIC DNA]</scope>
    <source>
        <strain evidence="12 13">FW-11</strain>
    </source>
</reference>
<evidence type="ECO:0000313" key="12">
    <source>
        <dbReference type="EMBL" id="PTQ13504.1"/>
    </source>
</evidence>
<keyword evidence="13" id="KW-1185">Reference proteome</keyword>
<comment type="subcellular location">
    <subcellularLocation>
        <location evidence="2">Membrane</location>
    </subcellularLocation>
</comment>
<dbReference type="PRINTS" id="PR00344">
    <property type="entry name" value="BCTRLSENSOR"/>
</dbReference>
<gene>
    <name evidence="12" type="ORF">CLG96_00210</name>
</gene>
<feature type="transmembrane region" description="Helical" evidence="10">
    <location>
        <begin position="161"/>
        <end position="181"/>
    </location>
</feature>
<evidence type="ECO:0000256" key="8">
    <source>
        <dbReference type="ARBA" id="ARBA00022989"/>
    </source>
</evidence>
<keyword evidence="9 10" id="KW-0472">Membrane</keyword>
<evidence type="ECO:0000256" key="4">
    <source>
        <dbReference type="ARBA" id="ARBA00022553"/>
    </source>
</evidence>
<dbReference type="Pfam" id="PF02518">
    <property type="entry name" value="HATPase_c"/>
    <property type="match status" value="1"/>
</dbReference>
<dbReference type="Proteomes" id="UP000244162">
    <property type="component" value="Unassembled WGS sequence"/>
</dbReference>
<keyword evidence="5" id="KW-0808">Transferase</keyword>
<comment type="caution">
    <text evidence="12">The sequence shown here is derived from an EMBL/GenBank/DDBJ whole genome shotgun (WGS) entry which is preliminary data.</text>
</comment>
<dbReference type="InterPro" id="IPR013727">
    <property type="entry name" value="2CSK_N"/>
</dbReference>
<dbReference type="InterPro" id="IPR003594">
    <property type="entry name" value="HATPase_dom"/>
</dbReference>
<keyword evidence="8 10" id="KW-1133">Transmembrane helix</keyword>